<evidence type="ECO:0000256" key="3">
    <source>
        <dbReference type="ARBA" id="ARBA00023163"/>
    </source>
</evidence>
<organism evidence="5 6">
    <name type="scientific">Phyllobacterium sophorae</name>
    <dbReference type="NCBI Taxonomy" id="1520277"/>
    <lineage>
        <taxon>Bacteria</taxon>
        <taxon>Pseudomonadati</taxon>
        <taxon>Pseudomonadota</taxon>
        <taxon>Alphaproteobacteria</taxon>
        <taxon>Hyphomicrobiales</taxon>
        <taxon>Phyllobacteriaceae</taxon>
        <taxon>Phyllobacterium</taxon>
    </lineage>
</organism>
<comment type="caution">
    <text evidence="5">The sequence shown here is derived from an EMBL/GenBank/DDBJ whole genome shotgun (WGS) entry which is preliminary data.</text>
</comment>
<dbReference type="Pfam" id="PF12833">
    <property type="entry name" value="HTH_18"/>
    <property type="match status" value="1"/>
</dbReference>
<dbReference type="SUPFAM" id="SSF52317">
    <property type="entry name" value="Class I glutamine amidotransferase-like"/>
    <property type="match status" value="1"/>
</dbReference>
<gene>
    <name evidence="5" type="ORF">CU103_07980</name>
</gene>
<evidence type="ECO:0000313" key="6">
    <source>
        <dbReference type="Proteomes" id="UP000241764"/>
    </source>
</evidence>
<dbReference type="Gene3D" id="1.10.10.60">
    <property type="entry name" value="Homeodomain-like"/>
    <property type="match status" value="1"/>
</dbReference>
<dbReference type="InterPro" id="IPR052158">
    <property type="entry name" value="INH-QAR"/>
</dbReference>
<keyword evidence="3" id="KW-0804">Transcription</keyword>
<dbReference type="EMBL" id="PGGM01000003">
    <property type="protein sequence ID" value="PSH64976.1"/>
    <property type="molecule type" value="Genomic_DNA"/>
</dbReference>
<dbReference type="InterPro" id="IPR002818">
    <property type="entry name" value="DJ-1/PfpI"/>
</dbReference>
<dbReference type="AlphaFoldDB" id="A0A2P7BER8"/>
<keyword evidence="6" id="KW-1185">Reference proteome</keyword>
<keyword evidence="1" id="KW-0805">Transcription regulation</keyword>
<dbReference type="PROSITE" id="PS00041">
    <property type="entry name" value="HTH_ARAC_FAMILY_1"/>
    <property type="match status" value="1"/>
</dbReference>
<name>A0A2P7BER8_9HYPH</name>
<dbReference type="SUPFAM" id="SSF46689">
    <property type="entry name" value="Homeodomain-like"/>
    <property type="match status" value="2"/>
</dbReference>
<proteinExistence type="predicted"/>
<dbReference type="InterPro" id="IPR009057">
    <property type="entry name" value="Homeodomain-like_sf"/>
</dbReference>
<dbReference type="InterPro" id="IPR018062">
    <property type="entry name" value="HTH_AraC-typ_CS"/>
</dbReference>
<dbReference type="GO" id="GO:0003700">
    <property type="term" value="F:DNA-binding transcription factor activity"/>
    <property type="evidence" value="ECO:0007669"/>
    <property type="project" value="InterPro"/>
</dbReference>
<evidence type="ECO:0000313" key="5">
    <source>
        <dbReference type="EMBL" id="PSH64976.1"/>
    </source>
</evidence>
<evidence type="ECO:0000259" key="4">
    <source>
        <dbReference type="PROSITE" id="PS01124"/>
    </source>
</evidence>
<dbReference type="PROSITE" id="PS01124">
    <property type="entry name" value="HTH_ARAC_FAMILY_2"/>
    <property type="match status" value="1"/>
</dbReference>
<evidence type="ECO:0000256" key="2">
    <source>
        <dbReference type="ARBA" id="ARBA00023125"/>
    </source>
</evidence>
<dbReference type="Pfam" id="PF01965">
    <property type="entry name" value="DJ-1_PfpI"/>
    <property type="match status" value="1"/>
</dbReference>
<protein>
    <submittedName>
        <fullName evidence="5">GlxA family transcriptional regulator</fullName>
    </submittedName>
</protein>
<dbReference type="Proteomes" id="UP000241764">
    <property type="component" value="Unassembled WGS sequence"/>
</dbReference>
<dbReference type="OrthoDB" id="9793400at2"/>
<feature type="domain" description="HTH araC/xylS-type" evidence="4">
    <location>
        <begin position="229"/>
        <end position="327"/>
    </location>
</feature>
<sequence length="329" mass="36569">MEGLKSKGISAGTKSVKFGIVLLPNFTLSALSLFLDCLRLAADEKDQSRQIRCRWEITTLTGDSVRSSSGMVVETTAGISSVLDCDYVIVVGGLIMPKRQPPVALLELLDKANKRGVSVIGLCTGSFVLVESGILPEKQCCVSWLHKQEFDDEYFDYRSDTTSLYRANGNHYTCAGGVGSAYLALEVIGSEFDEELARKCASILMIPYERRKSEQPAPAVSEISNKVIRQTIRVFETTMEDPPSLSEVARRVGITSRQLERIFRDELGTSPSRIRDKLRVQRAKQLLVETDLNFTEVAVACGLFGTRTLNRTFEREGEKLPREIRSRTA</sequence>
<keyword evidence="2" id="KW-0238">DNA-binding</keyword>
<dbReference type="InterPro" id="IPR018060">
    <property type="entry name" value="HTH_AraC"/>
</dbReference>
<dbReference type="GO" id="GO:0043565">
    <property type="term" value="F:sequence-specific DNA binding"/>
    <property type="evidence" value="ECO:0007669"/>
    <property type="project" value="InterPro"/>
</dbReference>
<dbReference type="Gene3D" id="3.40.50.880">
    <property type="match status" value="1"/>
</dbReference>
<accession>A0A2P7BER8</accession>
<dbReference type="InterPro" id="IPR029062">
    <property type="entry name" value="Class_I_gatase-like"/>
</dbReference>
<dbReference type="PANTHER" id="PTHR43130:SF3">
    <property type="entry name" value="HTH-TYPE TRANSCRIPTIONAL REGULATOR RV1931C"/>
    <property type="match status" value="1"/>
</dbReference>
<dbReference type="CDD" id="cd03136">
    <property type="entry name" value="GATase1_AraC_ArgR_like"/>
    <property type="match status" value="1"/>
</dbReference>
<dbReference type="RefSeq" id="WP_106663390.1">
    <property type="nucleotide sequence ID" value="NZ_PGGM01000003.1"/>
</dbReference>
<dbReference type="PANTHER" id="PTHR43130">
    <property type="entry name" value="ARAC-FAMILY TRANSCRIPTIONAL REGULATOR"/>
    <property type="match status" value="1"/>
</dbReference>
<evidence type="ECO:0000256" key="1">
    <source>
        <dbReference type="ARBA" id="ARBA00023015"/>
    </source>
</evidence>
<reference evidence="6" key="1">
    <citation type="submission" date="2017-11" db="EMBL/GenBank/DDBJ databases">
        <authorList>
            <person name="Kuznetsova I."/>
            <person name="Sazanova A."/>
            <person name="Chirak E."/>
            <person name="Safronova V."/>
            <person name="Willems A."/>
        </authorList>
    </citation>
    <scope>NUCLEOTIDE SEQUENCE [LARGE SCALE GENOMIC DNA]</scope>
    <source>
        <strain evidence="6">CCBAU 03422</strain>
    </source>
</reference>
<dbReference type="SMART" id="SM00342">
    <property type="entry name" value="HTH_ARAC"/>
    <property type="match status" value="1"/>
</dbReference>